<keyword evidence="1" id="KW-0418">Kinase</keyword>
<dbReference type="Gene3D" id="3.30.200.20">
    <property type="entry name" value="Phosphorylase Kinase, domain 1"/>
    <property type="match status" value="1"/>
</dbReference>
<evidence type="ECO:0000256" key="4">
    <source>
        <dbReference type="SAM" id="MobiDB-lite"/>
    </source>
</evidence>
<evidence type="ECO:0000259" key="6">
    <source>
        <dbReference type="Pfam" id="PF23180"/>
    </source>
</evidence>
<keyword evidence="3" id="KW-0067">ATP-binding</keyword>
<dbReference type="Proteomes" id="UP000325577">
    <property type="component" value="Linkage Group LG0"/>
</dbReference>
<reference evidence="7 8" key="1">
    <citation type="submission" date="2019-09" db="EMBL/GenBank/DDBJ databases">
        <title>A chromosome-level genome assembly of the Chinese tupelo Nyssa sinensis.</title>
        <authorList>
            <person name="Yang X."/>
            <person name="Kang M."/>
            <person name="Yang Y."/>
            <person name="Xiong H."/>
            <person name="Wang M."/>
            <person name="Zhang Z."/>
            <person name="Wang Z."/>
            <person name="Wu H."/>
            <person name="Ma T."/>
            <person name="Liu J."/>
            <person name="Xi Z."/>
        </authorList>
    </citation>
    <scope>NUCLEOTIDE SEQUENCE [LARGE SCALE GENOMIC DNA]</scope>
    <source>
        <strain evidence="7">J267</strain>
        <tissue evidence="7">Leaf</tissue>
    </source>
</reference>
<feature type="domain" description="Receptor-like PK ALE2 N-terminal" evidence="6">
    <location>
        <begin position="127"/>
        <end position="246"/>
    </location>
</feature>
<gene>
    <name evidence="7" type="ORF">F0562_002365</name>
</gene>
<dbReference type="GO" id="GO:0005524">
    <property type="term" value="F:ATP binding"/>
    <property type="evidence" value="ECO:0007669"/>
    <property type="project" value="UniProtKB-KW"/>
</dbReference>
<dbReference type="GO" id="GO:0004674">
    <property type="term" value="F:protein serine/threonine kinase activity"/>
    <property type="evidence" value="ECO:0007669"/>
    <property type="project" value="UniProtKB-KW"/>
</dbReference>
<evidence type="ECO:0000256" key="2">
    <source>
        <dbReference type="ARBA" id="ARBA00022741"/>
    </source>
</evidence>
<evidence type="ECO:0000313" key="8">
    <source>
        <dbReference type="Proteomes" id="UP000325577"/>
    </source>
</evidence>
<accession>A0A5J5CAL0</accession>
<keyword evidence="1" id="KW-0723">Serine/threonine-protein kinase</keyword>
<evidence type="ECO:0000256" key="5">
    <source>
        <dbReference type="SAM" id="SignalP"/>
    </source>
</evidence>
<evidence type="ECO:0000313" key="7">
    <source>
        <dbReference type="EMBL" id="KAA8550681.1"/>
    </source>
</evidence>
<dbReference type="PANTHER" id="PTHR47989">
    <property type="entry name" value="OS01G0750732 PROTEIN"/>
    <property type="match status" value="1"/>
</dbReference>
<name>A0A5J5CAL0_9ASTE</name>
<keyword evidence="2" id="KW-0547">Nucleotide-binding</keyword>
<feature type="signal peptide" evidence="5">
    <location>
        <begin position="1"/>
        <end position="20"/>
    </location>
</feature>
<keyword evidence="1" id="KW-0808">Transferase</keyword>
<feature type="region of interest" description="Disordered" evidence="4">
    <location>
        <begin position="88"/>
        <end position="108"/>
    </location>
</feature>
<keyword evidence="5" id="KW-0732">Signal</keyword>
<feature type="compositionally biased region" description="Basic residues" evidence="4">
    <location>
        <begin position="98"/>
        <end position="108"/>
    </location>
</feature>
<proteinExistence type="predicted"/>
<dbReference type="InterPro" id="IPR057597">
    <property type="entry name" value="ALE2_N"/>
</dbReference>
<dbReference type="AlphaFoldDB" id="A0A5J5CAL0"/>
<dbReference type="EMBL" id="CM018031">
    <property type="protein sequence ID" value="KAA8550681.1"/>
    <property type="molecule type" value="Genomic_DNA"/>
</dbReference>
<dbReference type="OrthoDB" id="1739377at2759"/>
<sequence>MQTLIFVLLPLLTLLSTSLGLLLPHINLSPSLLPTQPLFVGKISFEHGSLMSMSASIAPSRAPHTRRLKPSLESLIVPTSSPTYQGPVAGPSHTLSGYHHHHHHHPVRTHVVPPAPSAVPGCGQICTEPFTSTPIGSPCGCVFPMKVRILLDVSLYAVFPVVSELEIEVAAGTYLKQSQVIIIGASADSQNQEKTMVDINLVPLGEKFDNTTATLTYERFWEKKVPLNKTLFGNYEVMYIKYPGLPSSPPFGSYMGNWSKWKCGKSAIPDHCKFCQQGKVGRPMSAVGPSFTPSINKRSGIGSTLSSSMASLPSISLVSTMPTSILSVKTFALAELEKATEKFSSRRVLGEGGFGRVYPWDHGRWN</sequence>
<protein>
    <recommendedName>
        <fullName evidence="6">Receptor-like PK ALE2 N-terminal domain-containing protein</fullName>
    </recommendedName>
</protein>
<evidence type="ECO:0000256" key="1">
    <source>
        <dbReference type="ARBA" id="ARBA00022527"/>
    </source>
</evidence>
<keyword evidence="8" id="KW-1185">Reference proteome</keyword>
<dbReference type="Pfam" id="PF23180">
    <property type="entry name" value="ALE2_N"/>
    <property type="match status" value="1"/>
</dbReference>
<organism evidence="7 8">
    <name type="scientific">Nyssa sinensis</name>
    <dbReference type="NCBI Taxonomy" id="561372"/>
    <lineage>
        <taxon>Eukaryota</taxon>
        <taxon>Viridiplantae</taxon>
        <taxon>Streptophyta</taxon>
        <taxon>Embryophyta</taxon>
        <taxon>Tracheophyta</taxon>
        <taxon>Spermatophyta</taxon>
        <taxon>Magnoliopsida</taxon>
        <taxon>eudicotyledons</taxon>
        <taxon>Gunneridae</taxon>
        <taxon>Pentapetalae</taxon>
        <taxon>asterids</taxon>
        <taxon>Cornales</taxon>
        <taxon>Nyssaceae</taxon>
        <taxon>Nyssa</taxon>
    </lineage>
</organism>
<evidence type="ECO:0000256" key="3">
    <source>
        <dbReference type="ARBA" id="ARBA00022840"/>
    </source>
</evidence>
<feature type="chain" id="PRO_5023850487" description="Receptor-like PK ALE2 N-terminal domain-containing protein" evidence="5">
    <location>
        <begin position="21"/>
        <end position="366"/>
    </location>
</feature>
<dbReference type="PANTHER" id="PTHR47989:SF40">
    <property type="entry name" value="RECEPTOR-LIKE SERINE_THREONINE-PROTEIN KINASE ALE2"/>
    <property type="match status" value="1"/>
</dbReference>